<evidence type="ECO:0000256" key="4">
    <source>
        <dbReference type="ARBA" id="ARBA00022705"/>
    </source>
</evidence>
<evidence type="ECO:0000256" key="5">
    <source>
        <dbReference type="ARBA" id="ARBA00022723"/>
    </source>
</evidence>
<keyword evidence="8" id="KW-0460">Magnesium</keyword>
<dbReference type="Gene3D" id="3.90.79.10">
    <property type="entry name" value="Nucleoside Triphosphate Pyrophosphohydrolase"/>
    <property type="match status" value="1"/>
</dbReference>
<dbReference type="InterPro" id="IPR020084">
    <property type="entry name" value="NUDIX_hydrolase_CS"/>
</dbReference>
<evidence type="ECO:0000256" key="6">
    <source>
        <dbReference type="ARBA" id="ARBA00022763"/>
    </source>
</evidence>
<dbReference type="CDD" id="cd03425">
    <property type="entry name" value="NUDIX_MutT_NudA_like"/>
    <property type="match status" value="1"/>
</dbReference>
<keyword evidence="7" id="KW-0378">Hydrolase</keyword>
<sequence length="142" mass="15978">MKKILKVVAAIIENERNEILCALRSPNMSMANMWEFPGGKVEKDEDMSAALVREIKEELNCTIEVTDFFHDHTHEYESATINLICMTCKIVSGQPEANEHSALLWLKRENLTSLKWAPADIPAVEQLSGPYGGPWGQVPRPN</sequence>
<evidence type="ECO:0000313" key="14">
    <source>
        <dbReference type="Proteomes" id="UP001526147"/>
    </source>
</evidence>
<evidence type="ECO:0000256" key="2">
    <source>
        <dbReference type="ARBA" id="ARBA00005582"/>
    </source>
</evidence>
<accession>A0ABT3DC15</accession>
<keyword evidence="9" id="KW-0234">DNA repair</keyword>
<evidence type="ECO:0000259" key="12">
    <source>
        <dbReference type="PROSITE" id="PS51462"/>
    </source>
</evidence>
<dbReference type="SUPFAM" id="SSF55811">
    <property type="entry name" value="Nudix"/>
    <property type="match status" value="1"/>
</dbReference>
<dbReference type="EC" id="3.6.1.55" evidence="11"/>
<dbReference type="InterPro" id="IPR029119">
    <property type="entry name" value="MutY_C"/>
</dbReference>
<dbReference type="RefSeq" id="WP_264141129.1">
    <property type="nucleotide sequence ID" value="NZ_JAOYEY010000006.1"/>
</dbReference>
<protein>
    <recommendedName>
        <fullName evidence="11">8-oxo-dGTP diphosphatase</fullName>
        <ecNumber evidence="11">3.6.1.55</ecNumber>
    </recommendedName>
</protein>
<feature type="domain" description="Nudix hydrolase" evidence="12">
    <location>
        <begin position="3"/>
        <end position="128"/>
    </location>
</feature>
<dbReference type="PROSITE" id="PS51462">
    <property type="entry name" value="NUDIX"/>
    <property type="match status" value="1"/>
</dbReference>
<evidence type="ECO:0000313" key="13">
    <source>
        <dbReference type="EMBL" id="MCV9884091.1"/>
    </source>
</evidence>
<dbReference type="InterPro" id="IPR015797">
    <property type="entry name" value="NUDIX_hydrolase-like_dom_sf"/>
</dbReference>
<keyword evidence="4" id="KW-0235">DNA replication</keyword>
<dbReference type="PANTHER" id="PTHR47707:SF1">
    <property type="entry name" value="NUDIX HYDROLASE FAMILY PROTEIN"/>
    <property type="match status" value="1"/>
</dbReference>
<dbReference type="InterPro" id="IPR047127">
    <property type="entry name" value="MutT-like"/>
</dbReference>
<comment type="caution">
    <text evidence="13">The sequence shown here is derived from an EMBL/GenBank/DDBJ whole genome shotgun (WGS) entry which is preliminary data.</text>
</comment>
<proteinExistence type="inferred from homology"/>
<comment type="cofactor">
    <cofactor evidence="1">
        <name>Mg(2+)</name>
        <dbReference type="ChEBI" id="CHEBI:18420"/>
    </cofactor>
</comment>
<keyword evidence="3" id="KW-0515">Mutator protein</keyword>
<evidence type="ECO:0000256" key="9">
    <source>
        <dbReference type="ARBA" id="ARBA00023204"/>
    </source>
</evidence>
<dbReference type="InterPro" id="IPR000086">
    <property type="entry name" value="NUDIX_hydrolase_dom"/>
</dbReference>
<keyword evidence="6" id="KW-0227">DNA damage</keyword>
<keyword evidence="5" id="KW-0479">Metal-binding</keyword>
<evidence type="ECO:0000256" key="8">
    <source>
        <dbReference type="ARBA" id="ARBA00022842"/>
    </source>
</evidence>
<name>A0ABT3DC15_9BACI</name>
<comment type="similarity">
    <text evidence="2">Belongs to the Nudix hydrolase family.</text>
</comment>
<dbReference type="Proteomes" id="UP001526147">
    <property type="component" value="Unassembled WGS sequence"/>
</dbReference>
<dbReference type="Pfam" id="PF14815">
    <property type="entry name" value="NUDIX_4"/>
    <property type="match status" value="1"/>
</dbReference>
<evidence type="ECO:0000256" key="11">
    <source>
        <dbReference type="ARBA" id="ARBA00038905"/>
    </source>
</evidence>
<reference evidence="13 14" key="1">
    <citation type="submission" date="2022-10" db="EMBL/GenBank/DDBJ databases">
        <title>Draft genome assembly of moderately radiation resistant bacterium Metabacillus halosaccharovorans.</title>
        <authorList>
            <person name="Pal S."/>
            <person name="Gopinathan A."/>
        </authorList>
    </citation>
    <scope>NUCLEOTIDE SEQUENCE [LARGE SCALE GENOMIC DNA]</scope>
    <source>
        <strain evidence="13 14">VITHBRA001</strain>
    </source>
</reference>
<organism evidence="13 14">
    <name type="scientific">Metabacillus halosaccharovorans</name>
    <dbReference type="NCBI Taxonomy" id="930124"/>
    <lineage>
        <taxon>Bacteria</taxon>
        <taxon>Bacillati</taxon>
        <taxon>Bacillota</taxon>
        <taxon>Bacilli</taxon>
        <taxon>Bacillales</taxon>
        <taxon>Bacillaceae</taxon>
        <taxon>Metabacillus</taxon>
    </lineage>
</organism>
<evidence type="ECO:0000256" key="10">
    <source>
        <dbReference type="ARBA" id="ARBA00035861"/>
    </source>
</evidence>
<gene>
    <name evidence="13" type="ORF">OIH86_00095</name>
</gene>
<evidence type="ECO:0000256" key="3">
    <source>
        <dbReference type="ARBA" id="ARBA00022457"/>
    </source>
</evidence>
<evidence type="ECO:0000256" key="1">
    <source>
        <dbReference type="ARBA" id="ARBA00001946"/>
    </source>
</evidence>
<dbReference type="PANTHER" id="PTHR47707">
    <property type="entry name" value="8-OXO-DGTP DIPHOSPHATASE"/>
    <property type="match status" value="1"/>
</dbReference>
<evidence type="ECO:0000256" key="7">
    <source>
        <dbReference type="ARBA" id="ARBA00022801"/>
    </source>
</evidence>
<dbReference type="PROSITE" id="PS00893">
    <property type="entry name" value="NUDIX_BOX"/>
    <property type="match status" value="1"/>
</dbReference>
<comment type="catalytic activity">
    <reaction evidence="10">
        <text>8-oxo-dGTP + H2O = 8-oxo-dGMP + diphosphate + H(+)</text>
        <dbReference type="Rhea" id="RHEA:31575"/>
        <dbReference type="ChEBI" id="CHEBI:15377"/>
        <dbReference type="ChEBI" id="CHEBI:15378"/>
        <dbReference type="ChEBI" id="CHEBI:33019"/>
        <dbReference type="ChEBI" id="CHEBI:63224"/>
        <dbReference type="ChEBI" id="CHEBI:77896"/>
        <dbReference type="EC" id="3.6.1.55"/>
    </reaction>
</comment>
<dbReference type="EMBL" id="JAOYEY010000006">
    <property type="protein sequence ID" value="MCV9884091.1"/>
    <property type="molecule type" value="Genomic_DNA"/>
</dbReference>
<keyword evidence="14" id="KW-1185">Reference proteome</keyword>